<evidence type="ECO:0000256" key="3">
    <source>
        <dbReference type="ARBA" id="ARBA00023163"/>
    </source>
</evidence>
<dbReference type="SUPFAM" id="SSF48498">
    <property type="entry name" value="Tetracyclin repressor-like, C-terminal domain"/>
    <property type="match status" value="1"/>
</dbReference>
<keyword evidence="1" id="KW-0805">Transcription regulation</keyword>
<dbReference type="EMBL" id="JBHSIV010000004">
    <property type="protein sequence ID" value="MFC5061636.1"/>
    <property type="molecule type" value="Genomic_DNA"/>
</dbReference>
<dbReference type="InterPro" id="IPR001647">
    <property type="entry name" value="HTH_TetR"/>
</dbReference>
<sequence>MCQAVLVGPTTRPGQARPRRTDPLSRDGIVRTAVELLDAGGEAGLTTRALTERLATGPGAIYHRVGTKDELLAAATDSVVAAALDVEPTDDPRAAVHALALGLFDATDAHPWLSTQLATQISRSPGGPTTARLFEGLGRQVRALGLPERSWFTATSAVMHYVLGAAGLNAVAGVYGRTLDAGRTSFLDSAATAWEDLDPDEYSFTRAVAAQLRDHDDREEFLTGLDLLLVGITAVHLPGR</sequence>
<proteinExistence type="predicted"/>
<dbReference type="InterPro" id="IPR036271">
    <property type="entry name" value="Tet_transcr_reg_TetR-rel_C_sf"/>
</dbReference>
<evidence type="ECO:0000259" key="6">
    <source>
        <dbReference type="PROSITE" id="PS50977"/>
    </source>
</evidence>
<accession>A0ABV9YG77</accession>
<dbReference type="Gene3D" id="1.10.10.60">
    <property type="entry name" value="Homeodomain-like"/>
    <property type="match status" value="1"/>
</dbReference>
<dbReference type="Gene3D" id="1.10.357.10">
    <property type="entry name" value="Tetracycline Repressor, domain 2"/>
    <property type="match status" value="1"/>
</dbReference>
<keyword evidence="8" id="KW-1185">Reference proteome</keyword>
<reference evidence="8" key="1">
    <citation type="journal article" date="2019" name="Int. J. Syst. Evol. Microbiol.">
        <title>The Global Catalogue of Microorganisms (GCM) 10K type strain sequencing project: providing services to taxonomists for standard genome sequencing and annotation.</title>
        <authorList>
            <consortium name="The Broad Institute Genomics Platform"/>
            <consortium name="The Broad Institute Genome Sequencing Center for Infectious Disease"/>
            <person name="Wu L."/>
            <person name="Ma J."/>
        </authorList>
    </citation>
    <scope>NUCLEOTIDE SEQUENCE [LARGE SCALE GENOMIC DNA]</scope>
    <source>
        <strain evidence="8">CGMCC 4.7093</strain>
    </source>
</reference>
<evidence type="ECO:0000313" key="8">
    <source>
        <dbReference type="Proteomes" id="UP001595947"/>
    </source>
</evidence>
<dbReference type="Pfam" id="PF00440">
    <property type="entry name" value="TetR_N"/>
    <property type="match status" value="1"/>
</dbReference>
<dbReference type="InterPro" id="IPR009057">
    <property type="entry name" value="Homeodomain-like_sf"/>
</dbReference>
<protein>
    <submittedName>
        <fullName evidence="7">TetR/AcrR family transcriptional regulator</fullName>
    </submittedName>
</protein>
<dbReference type="Proteomes" id="UP001595947">
    <property type="component" value="Unassembled WGS sequence"/>
</dbReference>
<dbReference type="RefSeq" id="WP_378034987.1">
    <property type="nucleotide sequence ID" value="NZ_JBHSIV010000004.1"/>
</dbReference>
<comment type="caution">
    <text evidence="7">The sequence shown here is derived from an EMBL/GenBank/DDBJ whole genome shotgun (WGS) entry which is preliminary data.</text>
</comment>
<name>A0ABV9YG77_9PSEU</name>
<feature type="region of interest" description="Disordered" evidence="5">
    <location>
        <begin position="1"/>
        <end position="23"/>
    </location>
</feature>
<dbReference type="PROSITE" id="PS50977">
    <property type="entry name" value="HTH_TETR_2"/>
    <property type="match status" value="1"/>
</dbReference>
<evidence type="ECO:0000256" key="2">
    <source>
        <dbReference type="ARBA" id="ARBA00023125"/>
    </source>
</evidence>
<dbReference type="Pfam" id="PF02909">
    <property type="entry name" value="TetR_C_1"/>
    <property type="match status" value="1"/>
</dbReference>
<dbReference type="InterPro" id="IPR050109">
    <property type="entry name" value="HTH-type_TetR-like_transc_reg"/>
</dbReference>
<gene>
    <name evidence="7" type="ORF">ACFPBZ_05435</name>
</gene>
<dbReference type="InterPro" id="IPR004111">
    <property type="entry name" value="Repressor_TetR_C"/>
</dbReference>
<evidence type="ECO:0000256" key="1">
    <source>
        <dbReference type="ARBA" id="ARBA00023015"/>
    </source>
</evidence>
<feature type="domain" description="HTH tetR-type" evidence="6">
    <location>
        <begin position="23"/>
        <end position="83"/>
    </location>
</feature>
<evidence type="ECO:0000313" key="7">
    <source>
        <dbReference type="EMBL" id="MFC5061636.1"/>
    </source>
</evidence>
<feature type="DNA-binding region" description="H-T-H motif" evidence="4">
    <location>
        <begin position="46"/>
        <end position="65"/>
    </location>
</feature>
<evidence type="ECO:0000256" key="4">
    <source>
        <dbReference type="PROSITE-ProRule" id="PRU00335"/>
    </source>
</evidence>
<dbReference type="PANTHER" id="PTHR30055:SF151">
    <property type="entry name" value="TRANSCRIPTIONAL REGULATORY PROTEIN"/>
    <property type="match status" value="1"/>
</dbReference>
<evidence type="ECO:0000256" key="5">
    <source>
        <dbReference type="SAM" id="MobiDB-lite"/>
    </source>
</evidence>
<organism evidence="7 8">
    <name type="scientific">Actinomycetospora atypica</name>
    <dbReference type="NCBI Taxonomy" id="1290095"/>
    <lineage>
        <taxon>Bacteria</taxon>
        <taxon>Bacillati</taxon>
        <taxon>Actinomycetota</taxon>
        <taxon>Actinomycetes</taxon>
        <taxon>Pseudonocardiales</taxon>
        <taxon>Pseudonocardiaceae</taxon>
        <taxon>Actinomycetospora</taxon>
    </lineage>
</organism>
<keyword evidence="2 4" id="KW-0238">DNA-binding</keyword>
<dbReference type="PANTHER" id="PTHR30055">
    <property type="entry name" value="HTH-TYPE TRANSCRIPTIONAL REGULATOR RUTR"/>
    <property type="match status" value="1"/>
</dbReference>
<dbReference type="SUPFAM" id="SSF46689">
    <property type="entry name" value="Homeodomain-like"/>
    <property type="match status" value="1"/>
</dbReference>
<keyword evidence="3" id="KW-0804">Transcription</keyword>